<dbReference type="InterPro" id="IPR039426">
    <property type="entry name" value="TonB-dep_rcpt-like"/>
</dbReference>
<evidence type="ECO:0000256" key="10">
    <source>
        <dbReference type="ARBA" id="ARBA00023136"/>
    </source>
</evidence>
<dbReference type="PROSITE" id="PS52016">
    <property type="entry name" value="TONB_DEPENDENT_REC_3"/>
    <property type="match status" value="1"/>
</dbReference>
<evidence type="ECO:0000313" key="16">
    <source>
        <dbReference type="Proteomes" id="UP001204144"/>
    </source>
</evidence>
<evidence type="ECO:0000256" key="7">
    <source>
        <dbReference type="ARBA" id="ARBA00022729"/>
    </source>
</evidence>
<dbReference type="Pfam" id="PF13715">
    <property type="entry name" value="CarbopepD_reg_2"/>
    <property type="match status" value="1"/>
</dbReference>
<keyword evidence="3 12" id="KW-0813">Transport</keyword>
<comment type="caution">
    <text evidence="15">The sequence shown here is derived from an EMBL/GenBank/DDBJ whole genome shotgun (WGS) entry which is preliminary data.</text>
</comment>
<dbReference type="InterPro" id="IPR037066">
    <property type="entry name" value="Plug_dom_sf"/>
</dbReference>
<dbReference type="Gene3D" id="2.60.40.1120">
    <property type="entry name" value="Carboxypeptidase-like, regulatory domain"/>
    <property type="match status" value="1"/>
</dbReference>
<dbReference type="GO" id="GO:0015344">
    <property type="term" value="F:siderophore uptake transmembrane transporter activity"/>
    <property type="evidence" value="ECO:0007669"/>
    <property type="project" value="TreeGrafter"/>
</dbReference>
<dbReference type="Gene3D" id="2.170.130.10">
    <property type="entry name" value="TonB-dependent receptor, plug domain"/>
    <property type="match status" value="1"/>
</dbReference>
<dbReference type="SUPFAM" id="SSF56935">
    <property type="entry name" value="Porins"/>
    <property type="match status" value="1"/>
</dbReference>
<proteinExistence type="inferred from homology"/>
<dbReference type="InterPro" id="IPR018120">
    <property type="entry name" value="Glyco_hydro_1_AS"/>
</dbReference>
<evidence type="ECO:0000256" key="13">
    <source>
        <dbReference type="PROSITE-ProRule" id="PRU10055"/>
    </source>
</evidence>
<dbReference type="AlphaFoldDB" id="A0AAE3H4D8"/>
<feature type="domain" description="TonB-dependent receptor plug" evidence="14">
    <location>
        <begin position="147"/>
        <end position="222"/>
    </location>
</feature>
<dbReference type="EMBL" id="RJUF01000176">
    <property type="protein sequence ID" value="MCP9764728.1"/>
    <property type="molecule type" value="Genomic_DNA"/>
</dbReference>
<evidence type="ECO:0000256" key="4">
    <source>
        <dbReference type="ARBA" id="ARBA00022452"/>
    </source>
</evidence>
<dbReference type="PANTHER" id="PTHR32552">
    <property type="entry name" value="FERRICHROME IRON RECEPTOR-RELATED"/>
    <property type="match status" value="1"/>
</dbReference>
<dbReference type="InterPro" id="IPR012910">
    <property type="entry name" value="Plug_dom"/>
</dbReference>
<keyword evidence="11 12" id="KW-0998">Cell outer membrane</keyword>
<keyword evidence="5" id="KW-0410">Iron transport</keyword>
<evidence type="ECO:0000256" key="8">
    <source>
        <dbReference type="ARBA" id="ARBA00023004"/>
    </source>
</evidence>
<evidence type="ECO:0000256" key="9">
    <source>
        <dbReference type="ARBA" id="ARBA00023065"/>
    </source>
</evidence>
<keyword evidence="10 12" id="KW-0472">Membrane</keyword>
<comment type="subcellular location">
    <subcellularLocation>
        <location evidence="1 12">Cell outer membrane</location>
        <topology evidence="1 12">Multi-pass membrane protein</topology>
    </subcellularLocation>
</comment>
<accession>A0AAE3H4D8</accession>
<comment type="similarity">
    <text evidence="12">Belongs to the TonB-dependent receptor family.</text>
</comment>
<dbReference type="InterPro" id="IPR008969">
    <property type="entry name" value="CarboxyPept-like_regulatory"/>
</dbReference>
<keyword evidence="15" id="KW-0675">Receptor</keyword>
<dbReference type="PROSITE" id="PS00572">
    <property type="entry name" value="GLYCOSYL_HYDROL_F1_1"/>
    <property type="match status" value="1"/>
</dbReference>
<evidence type="ECO:0000313" key="15">
    <source>
        <dbReference type="EMBL" id="MCP9764728.1"/>
    </source>
</evidence>
<evidence type="ECO:0000256" key="1">
    <source>
        <dbReference type="ARBA" id="ARBA00004571"/>
    </source>
</evidence>
<feature type="active site" description="Nucleophile" evidence="13">
    <location>
        <position position="50"/>
    </location>
</feature>
<dbReference type="Proteomes" id="UP001204144">
    <property type="component" value="Unassembled WGS sequence"/>
</dbReference>
<dbReference type="Gene3D" id="2.40.170.20">
    <property type="entry name" value="TonB-dependent receptor, beta-barrel domain"/>
    <property type="match status" value="1"/>
</dbReference>
<keyword evidence="8" id="KW-0408">Iron</keyword>
<keyword evidence="4 12" id="KW-1134">Transmembrane beta strand</keyword>
<dbReference type="PANTHER" id="PTHR32552:SF68">
    <property type="entry name" value="FERRICHROME OUTER MEMBRANE TRANSPORTER_PHAGE RECEPTOR"/>
    <property type="match status" value="1"/>
</dbReference>
<keyword evidence="7" id="KW-0732">Signal</keyword>
<keyword evidence="16" id="KW-1185">Reference proteome</keyword>
<comment type="similarity">
    <text evidence="2">Belongs to the glycosyl hydrolase 1 family.</text>
</comment>
<evidence type="ECO:0000256" key="12">
    <source>
        <dbReference type="PROSITE-ProRule" id="PRU01360"/>
    </source>
</evidence>
<name>A0AAE3H4D8_9BACT</name>
<evidence type="ECO:0000256" key="6">
    <source>
        <dbReference type="ARBA" id="ARBA00022692"/>
    </source>
</evidence>
<dbReference type="SUPFAM" id="SSF49464">
    <property type="entry name" value="Carboxypeptidase regulatory domain-like"/>
    <property type="match status" value="1"/>
</dbReference>
<reference evidence="15 16" key="1">
    <citation type="submission" date="2018-11" db="EMBL/GenBank/DDBJ databases">
        <title>Novel bacteria species description.</title>
        <authorList>
            <person name="Han J.-H."/>
        </authorList>
    </citation>
    <scope>NUCLEOTIDE SEQUENCE [LARGE SCALE GENOMIC DNA]</scope>
    <source>
        <strain evidence="15 16">KCTC23259</strain>
    </source>
</reference>
<keyword evidence="9" id="KW-0406">Ion transport</keyword>
<dbReference type="InterPro" id="IPR036942">
    <property type="entry name" value="Beta-barrel_TonB_sf"/>
</dbReference>
<evidence type="ECO:0000256" key="11">
    <source>
        <dbReference type="ARBA" id="ARBA00023237"/>
    </source>
</evidence>
<keyword evidence="6 12" id="KW-0812">Transmembrane</keyword>
<protein>
    <submittedName>
        <fullName evidence="15">TonB-dependent receptor</fullName>
    </submittedName>
</protein>
<evidence type="ECO:0000256" key="2">
    <source>
        <dbReference type="ARBA" id="ARBA00010838"/>
    </source>
</evidence>
<evidence type="ECO:0000256" key="5">
    <source>
        <dbReference type="ARBA" id="ARBA00022496"/>
    </source>
</evidence>
<sequence>MISTKKMLILILLGFMPFLSFSQKRVKIKGTIKHNQTKLPLFGVNLIITENGIGTSTDSAGYYEMTIPTGSYLLEISHQSYFKKYQKIDVRRDMVMDYVLDEKVNELEEVRISANSSEQNVKRLGTGMTTLSSRTLKKLPSLLGEIDIIKSLYTLPGVTSVGEGASGFNVRGGNIDQNLILLDEAPIFNSSHLMGFFSVFNPDAFRDFNFYRGGIPAQFGGRISSVLNVNLKDANATKLSINGGVGTISSRLLIETPIIKDKMSMYVAGRISYIDQLMQVIKIKRLAGSKANFYDLTAKLEYRPTTKDRISISAFQGKDQFKLAKDSISAIDDNGDALYDWRTTNATASWSHYYGPKFSTRLVGVYSNYDADIINSDSLTAFKLNYNIVYKSIKGIATYNLNPKNEIDFGFQFNRYDIQPGLMEPTLPSSNKNLIRLNPESGIETAIFVNDKIEISKKVNLGVGLRYVSYQALGASTVYNYEAGKPISFLNIVDSVAYDRGKVVKSYGSFEPRLSLNFNISASSSLKFSANRMKQFIQLLSGTTAALPTDRWKLSDTYIKPQMADQFSMGYFKNFKEKSSEASVEVFYKKLYDVVEYKDGETLLLNKFPETAILQGDGYAYGAEFFVKKNLGTFTGWLSYTYSQTRIKVAGPTEEETINNGKYFPPIFNRPHSFNAIGSYQVSRKVSFSSNLNFSSGRAITYPASKFYTSGAVLPYYNSRNQSQIPNYLRLDLAMNIESHPYRTSGYRGSWNVSLYNVMARKNAYSVFFRSKNPYNQFYSKVDIYKLSVLGTIIPSVTYNFKF</sequence>
<dbReference type="GO" id="GO:0009279">
    <property type="term" value="C:cell outer membrane"/>
    <property type="evidence" value="ECO:0007669"/>
    <property type="project" value="UniProtKB-SubCell"/>
</dbReference>
<gene>
    <name evidence="15" type="ORF">EGI31_17455</name>
</gene>
<organism evidence="15 16">
    <name type="scientific">Lacihabitans soyangensis</name>
    <dbReference type="NCBI Taxonomy" id="869394"/>
    <lineage>
        <taxon>Bacteria</taxon>
        <taxon>Pseudomonadati</taxon>
        <taxon>Bacteroidota</taxon>
        <taxon>Cytophagia</taxon>
        <taxon>Cytophagales</taxon>
        <taxon>Leadbetterellaceae</taxon>
        <taxon>Lacihabitans</taxon>
    </lineage>
</organism>
<dbReference type="Pfam" id="PF07715">
    <property type="entry name" value="Plug"/>
    <property type="match status" value="1"/>
</dbReference>
<evidence type="ECO:0000259" key="14">
    <source>
        <dbReference type="Pfam" id="PF07715"/>
    </source>
</evidence>
<evidence type="ECO:0000256" key="3">
    <source>
        <dbReference type="ARBA" id="ARBA00022448"/>
    </source>
</evidence>